<comment type="cofactor">
    <cofactor evidence="1">
        <name>[4Fe-4S] cluster</name>
        <dbReference type="ChEBI" id="CHEBI:49883"/>
    </cofactor>
</comment>
<dbReference type="Gene3D" id="3.30.200.210">
    <property type="match status" value="1"/>
</dbReference>
<evidence type="ECO:0000256" key="6">
    <source>
        <dbReference type="ARBA" id="ARBA00022967"/>
    </source>
</evidence>
<dbReference type="GO" id="GO:0046872">
    <property type="term" value="F:metal ion binding"/>
    <property type="evidence" value="ECO:0007669"/>
    <property type="project" value="UniProtKB-KW"/>
</dbReference>
<feature type="compositionally biased region" description="Basic residues" evidence="14">
    <location>
        <begin position="265"/>
        <end position="276"/>
    </location>
</feature>
<feature type="domain" description="4Fe-4S His(Cys)3-ligated-type" evidence="17">
    <location>
        <begin position="694"/>
        <end position="733"/>
    </location>
</feature>
<evidence type="ECO:0000256" key="11">
    <source>
        <dbReference type="ARBA" id="ARBA00049551"/>
    </source>
</evidence>
<dbReference type="PROSITE" id="PS51085">
    <property type="entry name" value="2FE2S_FER_2"/>
    <property type="match status" value="1"/>
</dbReference>
<dbReference type="SUPFAM" id="SSF53706">
    <property type="entry name" value="Formate dehydrogenase/DMSO reductase, domains 1-3"/>
    <property type="match status" value="1"/>
</dbReference>
<keyword evidence="19" id="KW-1185">Reference proteome</keyword>
<dbReference type="Pfam" id="PF22151">
    <property type="entry name" value="Fer4_NDSU1"/>
    <property type="match status" value="1"/>
</dbReference>
<dbReference type="PROSITE" id="PS00643">
    <property type="entry name" value="COMPLEX1_75K_3"/>
    <property type="match status" value="1"/>
</dbReference>
<evidence type="ECO:0000259" key="15">
    <source>
        <dbReference type="PROSITE" id="PS51085"/>
    </source>
</evidence>
<dbReference type="InterPro" id="IPR006656">
    <property type="entry name" value="Mopterin_OxRdtase"/>
</dbReference>
<dbReference type="GO" id="GO:0051539">
    <property type="term" value="F:4 iron, 4 sulfur cluster binding"/>
    <property type="evidence" value="ECO:0007669"/>
    <property type="project" value="UniProtKB-KW"/>
</dbReference>
<dbReference type="GO" id="GO:0042773">
    <property type="term" value="P:ATP synthesis coupled electron transport"/>
    <property type="evidence" value="ECO:0007669"/>
    <property type="project" value="InterPro"/>
</dbReference>
<feature type="compositionally biased region" description="Basic residues" evidence="14">
    <location>
        <begin position="307"/>
        <end position="317"/>
    </location>
</feature>
<evidence type="ECO:0000256" key="5">
    <source>
        <dbReference type="ARBA" id="ARBA00022723"/>
    </source>
</evidence>
<dbReference type="GO" id="GO:0016651">
    <property type="term" value="F:oxidoreductase activity, acting on NAD(P)H"/>
    <property type="evidence" value="ECO:0007669"/>
    <property type="project" value="InterPro"/>
</dbReference>
<dbReference type="PROSITE" id="PS00642">
    <property type="entry name" value="COMPLEX1_75K_2"/>
    <property type="match status" value="1"/>
</dbReference>
<dbReference type="InterPro" id="IPR006963">
    <property type="entry name" value="Mopterin_OxRdtase_4Fe-4S_dom"/>
</dbReference>
<dbReference type="PROSITE" id="PS51669">
    <property type="entry name" value="4FE4S_MOW_BIS_MGD"/>
    <property type="match status" value="1"/>
</dbReference>
<feature type="region of interest" description="Disordered" evidence="14">
    <location>
        <begin position="300"/>
        <end position="324"/>
    </location>
</feature>
<evidence type="ECO:0000256" key="2">
    <source>
        <dbReference type="ARBA" id="ARBA00005404"/>
    </source>
</evidence>
<dbReference type="GO" id="GO:0005743">
    <property type="term" value="C:mitochondrial inner membrane"/>
    <property type="evidence" value="ECO:0007669"/>
    <property type="project" value="UniProtKB-ARBA"/>
</dbReference>
<dbReference type="Proteomes" id="UP000653454">
    <property type="component" value="Unassembled WGS sequence"/>
</dbReference>
<dbReference type="Pfam" id="PF10588">
    <property type="entry name" value="NADH-G_4Fe-4S_3"/>
    <property type="match status" value="1"/>
</dbReference>
<dbReference type="Pfam" id="PF22117">
    <property type="entry name" value="Fer4_Nqo3"/>
    <property type="match status" value="1"/>
</dbReference>
<comment type="cofactor">
    <cofactor evidence="10">
        <name>[2Fe-2S] cluster</name>
        <dbReference type="ChEBI" id="CHEBI:190135"/>
    </cofactor>
</comment>
<name>A0A8S4D3A3_PLUXY</name>
<feature type="coiled-coil region" evidence="13">
    <location>
        <begin position="419"/>
        <end position="453"/>
    </location>
</feature>
<keyword evidence="7" id="KW-0408">Iron</keyword>
<dbReference type="FunFam" id="3.10.20.740:FF:000001">
    <property type="entry name" value="NADH-quinone oxidoreductase subunit G"/>
    <property type="match status" value="1"/>
</dbReference>
<dbReference type="InterPro" id="IPR010228">
    <property type="entry name" value="NADH_UbQ_OxRdtase_Gsu"/>
</dbReference>
<evidence type="ECO:0000259" key="16">
    <source>
        <dbReference type="PROSITE" id="PS51669"/>
    </source>
</evidence>
<comment type="caution">
    <text evidence="18">The sequence shown here is derived from an EMBL/GenBank/DDBJ whole genome shotgun (WGS) entry which is preliminary data.</text>
</comment>
<dbReference type="InterPro" id="IPR019574">
    <property type="entry name" value="NADH_UbQ_OxRdtase_Gsu_4Fe4S-bd"/>
</dbReference>
<evidence type="ECO:0000256" key="12">
    <source>
        <dbReference type="RuleBase" id="RU004523"/>
    </source>
</evidence>
<dbReference type="SUPFAM" id="SSF54292">
    <property type="entry name" value="2Fe-2S ferredoxin-like"/>
    <property type="match status" value="1"/>
</dbReference>
<dbReference type="NCBIfam" id="TIGR01973">
    <property type="entry name" value="NuoG"/>
    <property type="match status" value="1"/>
</dbReference>
<dbReference type="Gene3D" id="3.40.50.740">
    <property type="match status" value="1"/>
</dbReference>
<feature type="domain" description="4Fe-4S Mo/W bis-MGD-type" evidence="16">
    <location>
        <begin position="835"/>
        <end position="891"/>
    </location>
</feature>
<dbReference type="GO" id="GO:0045271">
    <property type="term" value="C:respiratory chain complex I"/>
    <property type="evidence" value="ECO:0007669"/>
    <property type="project" value="UniProtKB-ARBA"/>
</dbReference>
<evidence type="ECO:0000256" key="1">
    <source>
        <dbReference type="ARBA" id="ARBA00001966"/>
    </source>
</evidence>
<keyword evidence="8" id="KW-0411">Iron-sulfur</keyword>
<dbReference type="SMART" id="SM00929">
    <property type="entry name" value="NADH-G_4Fe-4S_3"/>
    <property type="match status" value="1"/>
</dbReference>
<dbReference type="InterPro" id="IPR050123">
    <property type="entry name" value="Prok_molybdopt-oxidoreductase"/>
</dbReference>
<dbReference type="CDD" id="cd00207">
    <property type="entry name" value="fer2"/>
    <property type="match status" value="1"/>
</dbReference>
<feature type="domain" description="2Fe-2S ferredoxin-type" evidence="15">
    <location>
        <begin position="616"/>
        <end position="694"/>
    </location>
</feature>
<keyword evidence="9" id="KW-0520">NAD</keyword>
<evidence type="ECO:0000256" key="4">
    <source>
        <dbReference type="ARBA" id="ARBA00022485"/>
    </source>
</evidence>
<evidence type="ECO:0000256" key="10">
    <source>
        <dbReference type="ARBA" id="ARBA00034078"/>
    </source>
</evidence>
<dbReference type="InterPro" id="IPR054351">
    <property type="entry name" value="NADH_UbQ_OxRdtase_ferredoxin"/>
</dbReference>
<dbReference type="PROSITE" id="PS00641">
    <property type="entry name" value="COMPLEX1_75K_1"/>
    <property type="match status" value="1"/>
</dbReference>
<dbReference type="FunFam" id="3.30.200.210:FF:000002">
    <property type="entry name" value="NADH-ubiquinone oxidoreductase 75 kDa subunit"/>
    <property type="match status" value="1"/>
</dbReference>
<keyword evidence="13" id="KW-0175">Coiled coil</keyword>
<comment type="similarity">
    <text evidence="2 12">Belongs to the complex I 75 kDa subunit family.</text>
</comment>
<feature type="region of interest" description="Disordered" evidence="14">
    <location>
        <begin position="229"/>
        <end position="280"/>
    </location>
</feature>
<evidence type="ECO:0000256" key="7">
    <source>
        <dbReference type="ARBA" id="ARBA00023004"/>
    </source>
</evidence>
<dbReference type="PANTHER" id="PTHR43105">
    <property type="entry name" value="RESPIRATORY NITRATE REDUCTASE"/>
    <property type="match status" value="1"/>
</dbReference>
<sequence>MCSHTDLETSRSKASRVRSWYLLEQYKSLERHQLDAAQKLRDRSYQDSILLRELSERRQRRRVFDEIGICQSDTHLERSLTNINTQNYIIDFENTTYASYYGSRTADEEDEKAFKAFKTEVVYEAISVDDSKLEYPFDEITDYPINDKDDVNYTEGFSSVIEIVKSHEVHNDERECVRRDLTENLGLQLEIALRNIEAIEKLAMLNTTEGISDNVCKDKAETPTSVFTEPSYFDSEMNSQDEEQEEVMGSNDMMCRHSLQESPKNQRKRQTNKKHDRCSVYSPYSSRCKVKQNIQCYTRDQDGNGLRSKRKPKKHKECRVYPRSESRSQGEALVAALARLDLEVQGGERGHPAARLAVVAAEVDSILQEINSFDDVSPTVASKDDYAKTMHQLFVSMDLYRRPMLAIENEDFIANVNRKEMRRLELQYLRDRLDELQKERRSLNAQISRTRTLYTQLQQLIESIWPDAGGRPGGAQQARLARAAALRSALAAVSARLRAAAAYARAHADCMRDALPAWSAAGHGKSGWERTLACSQAVTLLVRARCAERGSRRVLGAPAAPRAARELRLALDYAFTDAVHDHRFQRAVEVFTQFKDAVTQLSNTIHQTRATSNKVEDIKITLNGKECSVPRYYTVLQAARSRGVPVPAFCYHERLAVAGNCRMCLVHVEGLAKPQVACQTTVYKDMKIWTNSEVALKAQESVLEFLLAEHPLDCPICDQGGECDLQDLSMKFGNDRSRFTDIHFVGKRAVENKDLGPLVGTEMTRCIHCTRCIRFAGAVCGVEALGSTGRGTDMLVGTYVDKPFLSELSGNVVDLCPVGALTALPYRFKARPWELVRTDSIDVTDATGTNISVNHRFNRVLRVLPRENDEINQEWLSDKGRWAIDSLEMQRLVAPMCRIENCLETLDWNSALNLTAKILKCCDPKRIMAVAGPHCNVETLVACKDLVNTLGSELTFIERGMIYTTTKADLRAAYSLNMNMKDIIKADKILLIGTNPRFEAPILNAWIRKAFLENETDIYYVGPKCEYNYDAQHQGTSYNCITNIAKELSKANTPLVFIGISHLEKEYSKKIYTELFEIFANFANKDWNVIHVIPREASWAGALEAGWQPGGCHEFSHCNPQVVISLGADDFVYKWNPPNNCKIIYIGFQGDRCSELAEVVLPGSAYTETEGVYLNMECRSQEAWPAVSAPRDARRSWKILRALSEYCGATLPYSDSASLHARMADISPNFVNYSKYQDKLFKELIPSFVCKAQEGLDEHFDVELKALEDYYCSCVFSSNSPTMVLLSNLENLAVAEKDEAKCRRELRAARINAIVKQGLGDYIYEPKPLRK</sequence>
<keyword evidence="4" id="KW-0004">4Fe-4S</keyword>
<dbReference type="GO" id="GO:0008137">
    <property type="term" value="F:NADH dehydrogenase (ubiquinone) activity"/>
    <property type="evidence" value="ECO:0007669"/>
    <property type="project" value="UniProtKB-EC"/>
</dbReference>
<dbReference type="PANTHER" id="PTHR43105:SF13">
    <property type="entry name" value="NADH-UBIQUINONE OXIDOREDUCTASE 75 KDA SUBUNIT, MITOCHONDRIAL"/>
    <property type="match status" value="1"/>
</dbReference>
<dbReference type="Pfam" id="PF13510">
    <property type="entry name" value="Fer2_4"/>
    <property type="match status" value="1"/>
</dbReference>
<protein>
    <recommendedName>
        <fullName evidence="3">NADH-ubiquinone oxidoreductase 75 kDa subunit, mitochondrial</fullName>
    </recommendedName>
</protein>
<keyword evidence="6" id="KW-1278">Translocase</keyword>
<keyword evidence="5" id="KW-0479">Metal-binding</keyword>
<gene>
    <name evidence="18" type="ORF">PLXY2_LOCUS1332</name>
</gene>
<dbReference type="FunFam" id="3.30.70.20:FF:000002">
    <property type="entry name" value="NADH-ubiquinone oxidoreductase 75 kDa subunit"/>
    <property type="match status" value="1"/>
</dbReference>
<proteinExistence type="inferred from homology"/>
<reference evidence="18" key="1">
    <citation type="submission" date="2020-11" db="EMBL/GenBank/DDBJ databases">
        <authorList>
            <person name="Whiteford S."/>
        </authorList>
    </citation>
    <scope>NUCLEOTIDE SEQUENCE</scope>
</reference>
<dbReference type="SUPFAM" id="SSF54862">
    <property type="entry name" value="4Fe-4S ferredoxins"/>
    <property type="match status" value="1"/>
</dbReference>
<evidence type="ECO:0000256" key="8">
    <source>
        <dbReference type="ARBA" id="ARBA00023014"/>
    </source>
</evidence>
<evidence type="ECO:0000313" key="18">
    <source>
        <dbReference type="EMBL" id="CAG9093466.1"/>
    </source>
</evidence>
<evidence type="ECO:0000259" key="17">
    <source>
        <dbReference type="PROSITE" id="PS51839"/>
    </source>
</evidence>
<dbReference type="EMBL" id="CAJHNJ030000003">
    <property type="protein sequence ID" value="CAG9093466.1"/>
    <property type="molecule type" value="Genomic_DNA"/>
</dbReference>
<evidence type="ECO:0000256" key="9">
    <source>
        <dbReference type="ARBA" id="ARBA00023027"/>
    </source>
</evidence>
<evidence type="ECO:0000256" key="3">
    <source>
        <dbReference type="ARBA" id="ARBA00013888"/>
    </source>
</evidence>
<comment type="catalytic activity">
    <reaction evidence="11">
        <text>a ubiquinone + NADH + 5 H(+)(in) = a ubiquinol + NAD(+) + 4 H(+)(out)</text>
        <dbReference type="Rhea" id="RHEA:29091"/>
        <dbReference type="Rhea" id="RHEA-COMP:9565"/>
        <dbReference type="Rhea" id="RHEA-COMP:9566"/>
        <dbReference type="ChEBI" id="CHEBI:15378"/>
        <dbReference type="ChEBI" id="CHEBI:16389"/>
        <dbReference type="ChEBI" id="CHEBI:17976"/>
        <dbReference type="ChEBI" id="CHEBI:57540"/>
        <dbReference type="ChEBI" id="CHEBI:57945"/>
        <dbReference type="EC" id="7.1.1.2"/>
    </reaction>
</comment>
<evidence type="ECO:0000256" key="13">
    <source>
        <dbReference type="SAM" id="Coils"/>
    </source>
</evidence>
<dbReference type="InterPro" id="IPR000283">
    <property type="entry name" value="NADH_UbQ_OxRdtase_75kDa_su_CS"/>
</dbReference>
<evidence type="ECO:0000256" key="14">
    <source>
        <dbReference type="SAM" id="MobiDB-lite"/>
    </source>
</evidence>
<accession>A0A8S4D3A3</accession>
<dbReference type="Pfam" id="PF00384">
    <property type="entry name" value="Molybdopterin"/>
    <property type="match status" value="1"/>
</dbReference>
<dbReference type="PROSITE" id="PS51839">
    <property type="entry name" value="4FE4S_HC3"/>
    <property type="match status" value="1"/>
</dbReference>
<dbReference type="InterPro" id="IPR001041">
    <property type="entry name" value="2Fe-2S_ferredoxin-type"/>
</dbReference>
<dbReference type="InterPro" id="IPR036010">
    <property type="entry name" value="2Fe-2S_ferredoxin-like_sf"/>
</dbReference>
<dbReference type="Gene3D" id="3.10.20.740">
    <property type="match status" value="1"/>
</dbReference>
<evidence type="ECO:0000313" key="19">
    <source>
        <dbReference type="Proteomes" id="UP000653454"/>
    </source>
</evidence>
<organism evidence="18 19">
    <name type="scientific">Plutella xylostella</name>
    <name type="common">Diamondback moth</name>
    <name type="synonym">Plutella maculipennis</name>
    <dbReference type="NCBI Taxonomy" id="51655"/>
    <lineage>
        <taxon>Eukaryota</taxon>
        <taxon>Metazoa</taxon>
        <taxon>Ecdysozoa</taxon>
        <taxon>Arthropoda</taxon>
        <taxon>Hexapoda</taxon>
        <taxon>Insecta</taxon>
        <taxon>Pterygota</taxon>
        <taxon>Neoptera</taxon>
        <taxon>Endopterygota</taxon>
        <taxon>Lepidoptera</taxon>
        <taxon>Glossata</taxon>
        <taxon>Ditrysia</taxon>
        <taxon>Yponomeutoidea</taxon>
        <taxon>Plutellidae</taxon>
        <taxon>Plutella</taxon>
    </lineage>
</organism>